<keyword evidence="4" id="KW-0472">Membrane</keyword>
<dbReference type="InterPro" id="IPR010583">
    <property type="entry name" value="MipA"/>
</dbReference>
<reference evidence="7 8" key="1">
    <citation type="submission" date="2018-12" db="EMBL/GenBank/DDBJ databases">
        <authorList>
            <person name="Yang Y."/>
        </authorList>
    </citation>
    <scope>NUCLEOTIDE SEQUENCE [LARGE SCALE GENOMIC DNA]</scope>
    <source>
        <strain evidence="7 8">L-25-5w-1</strain>
    </source>
</reference>
<evidence type="ECO:0000256" key="1">
    <source>
        <dbReference type="ARBA" id="ARBA00004442"/>
    </source>
</evidence>
<dbReference type="EMBL" id="RXMA01000003">
    <property type="protein sequence ID" value="RTR22986.1"/>
    <property type="molecule type" value="Genomic_DNA"/>
</dbReference>
<comment type="subcellular location">
    <subcellularLocation>
        <location evidence="1">Cell outer membrane</location>
    </subcellularLocation>
</comment>
<keyword evidence="5" id="KW-0998">Cell outer membrane</keyword>
<proteinExistence type="inferred from homology"/>
<evidence type="ECO:0000313" key="7">
    <source>
        <dbReference type="EMBL" id="RTR22986.1"/>
    </source>
</evidence>
<dbReference type="Pfam" id="PF06629">
    <property type="entry name" value="MipA"/>
    <property type="match status" value="1"/>
</dbReference>
<evidence type="ECO:0000256" key="3">
    <source>
        <dbReference type="ARBA" id="ARBA00022729"/>
    </source>
</evidence>
<dbReference type="PANTHER" id="PTHR38776:SF1">
    <property type="entry name" value="MLTA-INTERACTING PROTEIN-RELATED"/>
    <property type="match status" value="1"/>
</dbReference>
<keyword evidence="3 6" id="KW-0732">Signal</keyword>
<sequence length="260" mass="27013">MTRTARGAVGAALTAAVAVGLSSAAHAAGPDARRGDWSFMVGGGAAYVPKYEGAKTMKVAPIPLAEVTWKDTVFLGAKGLGAKTTVFENLTLGTSVNYQAGRKEKNHSRLKGLGDIKDAAAGSLFANYELGFLSFDLSATKDFGGSNGLTVRAGVGLQYPVTERLSLTSGVSATWADERHMRANFGISAAQAKASGLKAYTAESGVKRIDVTVGANWMVTDNWFVTANGGVGILTGNAKKSPVVVEKVQPMAMVGVGYRF</sequence>
<dbReference type="RefSeq" id="WP_126612833.1">
    <property type="nucleotide sequence ID" value="NZ_JBHUCY010000004.1"/>
</dbReference>
<keyword evidence="8" id="KW-1185">Reference proteome</keyword>
<feature type="chain" id="PRO_5019304485" evidence="6">
    <location>
        <begin position="28"/>
        <end position="260"/>
    </location>
</feature>
<evidence type="ECO:0000313" key="8">
    <source>
        <dbReference type="Proteomes" id="UP000277007"/>
    </source>
</evidence>
<accession>A0A431VKW1</accession>
<comment type="similarity">
    <text evidence="2">Belongs to the MipA/OmpV family.</text>
</comment>
<evidence type="ECO:0000256" key="6">
    <source>
        <dbReference type="SAM" id="SignalP"/>
    </source>
</evidence>
<organism evidence="7 8">
    <name type="scientific">Azospirillum griseum</name>
    <dbReference type="NCBI Taxonomy" id="2496639"/>
    <lineage>
        <taxon>Bacteria</taxon>
        <taxon>Pseudomonadati</taxon>
        <taxon>Pseudomonadota</taxon>
        <taxon>Alphaproteobacteria</taxon>
        <taxon>Rhodospirillales</taxon>
        <taxon>Azospirillaceae</taxon>
        <taxon>Azospirillum</taxon>
    </lineage>
</organism>
<protein>
    <submittedName>
        <fullName evidence="7">MipA/OmpV family protein</fullName>
    </submittedName>
</protein>
<dbReference type="GO" id="GO:0009279">
    <property type="term" value="C:cell outer membrane"/>
    <property type="evidence" value="ECO:0007669"/>
    <property type="project" value="UniProtKB-SubCell"/>
</dbReference>
<dbReference type="OrthoDB" id="5462484at2"/>
<dbReference type="AlphaFoldDB" id="A0A431VKW1"/>
<evidence type="ECO:0000256" key="2">
    <source>
        <dbReference type="ARBA" id="ARBA00005722"/>
    </source>
</evidence>
<evidence type="ECO:0000256" key="4">
    <source>
        <dbReference type="ARBA" id="ARBA00023136"/>
    </source>
</evidence>
<feature type="signal peptide" evidence="6">
    <location>
        <begin position="1"/>
        <end position="27"/>
    </location>
</feature>
<dbReference type="Proteomes" id="UP000277007">
    <property type="component" value="Unassembled WGS sequence"/>
</dbReference>
<comment type="caution">
    <text evidence="7">The sequence shown here is derived from an EMBL/GenBank/DDBJ whole genome shotgun (WGS) entry which is preliminary data.</text>
</comment>
<gene>
    <name evidence="7" type="ORF">EJ903_05290</name>
</gene>
<dbReference type="PANTHER" id="PTHR38776">
    <property type="entry name" value="MLTA-INTERACTING PROTEIN-RELATED"/>
    <property type="match status" value="1"/>
</dbReference>
<name>A0A431VKW1_9PROT</name>
<evidence type="ECO:0000256" key="5">
    <source>
        <dbReference type="ARBA" id="ARBA00023237"/>
    </source>
</evidence>